<dbReference type="STRING" id="1423773.FD30_GL000255"/>
<sequence length="295" mass="33561">MQQIIFLVTSLEGLHKPNFTKQLKQAAQYQVPLKVLVALVDFEQNWTVRQFIQRLGQEDARLANIEVVTLADMVAEMPGLALTDQERGAVDLSGYDQRLFADQKEQVKRYLKDGHLVAELRQENDETPMALRLYQEDQVAQIETFGPQGNVVGVTHLEGGVPTTSYLLNNQGQAALRFVRHQRMIEHVYNLGSTSALSETAFSNAKQAVIDAHMTHRQRTRAEAANGIDHTEVINAPETYYGVLVYATYHRFTDVFAYYQTVLDRVMTTETRLYIDLAVNPIMSARMPHQLIFNY</sequence>
<proteinExistence type="predicted"/>
<dbReference type="OrthoDB" id="2321746at2"/>
<name>A0A0R1K0L4_9LACO</name>
<evidence type="ECO:0000313" key="2">
    <source>
        <dbReference type="Proteomes" id="UP000051162"/>
    </source>
</evidence>
<dbReference type="GeneID" id="84783174"/>
<dbReference type="Proteomes" id="UP000051162">
    <property type="component" value="Unassembled WGS sequence"/>
</dbReference>
<evidence type="ECO:0000313" key="1">
    <source>
        <dbReference type="EMBL" id="KRK73682.1"/>
    </source>
</evidence>
<accession>A0A0R1K0L4</accession>
<reference evidence="1 2" key="1">
    <citation type="journal article" date="2015" name="Genome Announc.">
        <title>Expanding the biotechnology potential of lactobacilli through comparative genomics of 213 strains and associated genera.</title>
        <authorList>
            <person name="Sun Z."/>
            <person name="Harris H.M."/>
            <person name="McCann A."/>
            <person name="Guo C."/>
            <person name="Argimon S."/>
            <person name="Zhang W."/>
            <person name="Yang X."/>
            <person name="Jeffery I.B."/>
            <person name="Cooney J.C."/>
            <person name="Kagawa T.F."/>
            <person name="Liu W."/>
            <person name="Song Y."/>
            <person name="Salvetti E."/>
            <person name="Wrobel A."/>
            <person name="Rasinkangas P."/>
            <person name="Parkhill J."/>
            <person name="Rea M.C."/>
            <person name="O'Sullivan O."/>
            <person name="Ritari J."/>
            <person name="Douillard F.P."/>
            <person name="Paul Ross R."/>
            <person name="Yang R."/>
            <person name="Briner A.E."/>
            <person name="Felis G.E."/>
            <person name="de Vos W.M."/>
            <person name="Barrangou R."/>
            <person name="Klaenhammer T.R."/>
            <person name="Caufield P.W."/>
            <person name="Cui Y."/>
            <person name="Zhang H."/>
            <person name="O'Toole P.W."/>
        </authorList>
    </citation>
    <scope>NUCLEOTIDE SEQUENCE [LARGE SCALE GENOMIC DNA]</scope>
    <source>
        <strain evidence="1 2">DSM 19117</strain>
    </source>
</reference>
<protein>
    <submittedName>
        <fullName evidence="1">Uncharacterized protein</fullName>
    </submittedName>
</protein>
<keyword evidence="2" id="KW-1185">Reference proteome</keyword>
<organism evidence="1 2">
    <name type="scientific">Levilactobacillus namurensis DSM 19117</name>
    <dbReference type="NCBI Taxonomy" id="1423773"/>
    <lineage>
        <taxon>Bacteria</taxon>
        <taxon>Bacillati</taxon>
        <taxon>Bacillota</taxon>
        <taxon>Bacilli</taxon>
        <taxon>Lactobacillales</taxon>
        <taxon>Lactobacillaceae</taxon>
        <taxon>Levilactobacillus</taxon>
    </lineage>
</organism>
<comment type="caution">
    <text evidence="1">The sequence shown here is derived from an EMBL/GenBank/DDBJ whole genome shotgun (WGS) entry which is preliminary data.</text>
</comment>
<dbReference type="PATRIC" id="fig|1423773.3.peg.259"/>
<dbReference type="AlphaFoldDB" id="A0A0R1K0L4"/>
<dbReference type="EMBL" id="AZDT01000055">
    <property type="protein sequence ID" value="KRK73682.1"/>
    <property type="molecule type" value="Genomic_DNA"/>
</dbReference>
<dbReference type="RefSeq" id="WP_056944582.1">
    <property type="nucleotide sequence ID" value="NZ_AZDT01000055.1"/>
</dbReference>
<gene>
    <name evidence="1" type="ORF">FD30_GL000255</name>
</gene>